<dbReference type="AlphaFoldDB" id="A0CI79"/>
<accession>A0CI79</accession>
<dbReference type="HOGENOM" id="CLU_1558233_0_0_1"/>
<evidence type="ECO:0000313" key="1">
    <source>
        <dbReference type="EMBL" id="CAK70496.1"/>
    </source>
</evidence>
<dbReference type="KEGG" id="ptm:GSPATT00007631001"/>
<dbReference type="RefSeq" id="XP_001437893.1">
    <property type="nucleotide sequence ID" value="XM_001437856.1"/>
</dbReference>
<reference evidence="1 2" key="1">
    <citation type="journal article" date="2006" name="Nature">
        <title>Global trends of whole-genome duplications revealed by the ciliate Paramecium tetraurelia.</title>
        <authorList>
            <consortium name="Genoscope"/>
            <person name="Aury J.-M."/>
            <person name="Jaillon O."/>
            <person name="Duret L."/>
            <person name="Noel B."/>
            <person name="Jubin C."/>
            <person name="Porcel B.M."/>
            <person name="Segurens B."/>
            <person name="Daubin V."/>
            <person name="Anthouard V."/>
            <person name="Aiach N."/>
            <person name="Arnaiz O."/>
            <person name="Billaut A."/>
            <person name="Beisson J."/>
            <person name="Blanc I."/>
            <person name="Bouhouche K."/>
            <person name="Camara F."/>
            <person name="Duharcourt S."/>
            <person name="Guigo R."/>
            <person name="Gogendeau D."/>
            <person name="Katinka M."/>
            <person name="Keller A.-M."/>
            <person name="Kissmehl R."/>
            <person name="Klotz C."/>
            <person name="Koll F."/>
            <person name="Le Moue A."/>
            <person name="Lepere C."/>
            <person name="Malinsky S."/>
            <person name="Nowacki M."/>
            <person name="Nowak J.K."/>
            <person name="Plattner H."/>
            <person name="Poulain J."/>
            <person name="Ruiz F."/>
            <person name="Serrano V."/>
            <person name="Zagulski M."/>
            <person name="Dessen P."/>
            <person name="Betermier M."/>
            <person name="Weissenbach J."/>
            <person name="Scarpelli C."/>
            <person name="Schachter V."/>
            <person name="Sperling L."/>
            <person name="Meyer E."/>
            <person name="Cohen J."/>
            <person name="Wincker P."/>
        </authorList>
    </citation>
    <scope>NUCLEOTIDE SEQUENCE [LARGE SCALE GENOMIC DNA]</scope>
    <source>
        <strain evidence="1 2">Stock d4-2</strain>
    </source>
</reference>
<name>A0CI79_PARTE</name>
<keyword evidence="2" id="KW-1185">Reference proteome</keyword>
<evidence type="ECO:0000313" key="2">
    <source>
        <dbReference type="Proteomes" id="UP000000600"/>
    </source>
</evidence>
<gene>
    <name evidence="1" type="ORF">GSPATT00007631001</name>
</gene>
<dbReference type="InParanoid" id="A0CI79"/>
<proteinExistence type="predicted"/>
<dbReference type="Proteomes" id="UP000000600">
    <property type="component" value="Unassembled WGS sequence"/>
</dbReference>
<dbReference type="EMBL" id="CT868085">
    <property type="protein sequence ID" value="CAK70496.1"/>
    <property type="molecule type" value="Genomic_DNA"/>
</dbReference>
<sequence>MYTLYLRCRNTEHQSTLFVKHFLLIQNQIENHFKNITCLICKLILDKIVLIYILQGKQTISNLIQINNSVTIPSQKLKESFERFILHKFRIILVKYWQFKQFQMSIFGCQIAIQNKQLQPIEFALQKQNIEKNIYQQGAYSDYLGRNHINYVEQMKILTSHLKHPFLQKNLL</sequence>
<organism evidence="1 2">
    <name type="scientific">Paramecium tetraurelia</name>
    <dbReference type="NCBI Taxonomy" id="5888"/>
    <lineage>
        <taxon>Eukaryota</taxon>
        <taxon>Sar</taxon>
        <taxon>Alveolata</taxon>
        <taxon>Ciliophora</taxon>
        <taxon>Intramacronucleata</taxon>
        <taxon>Oligohymenophorea</taxon>
        <taxon>Peniculida</taxon>
        <taxon>Parameciidae</taxon>
        <taxon>Paramecium</taxon>
    </lineage>
</organism>
<protein>
    <submittedName>
        <fullName evidence="1">Uncharacterized protein</fullName>
    </submittedName>
</protein>
<dbReference type="GeneID" id="5023678"/>